<dbReference type="CDD" id="cd00006">
    <property type="entry name" value="PTS_IIA_man"/>
    <property type="match status" value="1"/>
</dbReference>
<evidence type="ECO:0000259" key="9">
    <source>
        <dbReference type="PROSITE" id="PS51096"/>
    </source>
</evidence>
<proteinExistence type="predicted"/>
<evidence type="ECO:0000256" key="3">
    <source>
        <dbReference type="ARBA" id="ARBA00022490"/>
    </source>
</evidence>
<keyword evidence="4" id="KW-0762">Sugar transport</keyword>
<dbReference type="InterPro" id="IPR036662">
    <property type="entry name" value="PTS_EIIA_man-typ_sf"/>
</dbReference>
<dbReference type="InterPro" id="IPR051471">
    <property type="entry name" value="Bacterial_PTS_sugar_comp"/>
</dbReference>
<evidence type="ECO:0000256" key="7">
    <source>
        <dbReference type="ARBA" id="ARBA00022777"/>
    </source>
</evidence>
<evidence type="ECO:0000313" key="10">
    <source>
        <dbReference type="EMBL" id="TCL60349.1"/>
    </source>
</evidence>
<protein>
    <submittedName>
        <fullName evidence="10">PTS system mannose-specific IIA component</fullName>
    </submittedName>
</protein>
<evidence type="ECO:0000256" key="4">
    <source>
        <dbReference type="ARBA" id="ARBA00022597"/>
    </source>
</evidence>
<dbReference type="GO" id="GO:0005737">
    <property type="term" value="C:cytoplasm"/>
    <property type="evidence" value="ECO:0007669"/>
    <property type="project" value="UniProtKB-SubCell"/>
</dbReference>
<keyword evidence="8" id="KW-0175">Coiled coil</keyword>
<keyword evidence="2" id="KW-0813">Transport</keyword>
<dbReference type="Proteomes" id="UP000295718">
    <property type="component" value="Unassembled WGS sequence"/>
</dbReference>
<evidence type="ECO:0000256" key="2">
    <source>
        <dbReference type="ARBA" id="ARBA00022448"/>
    </source>
</evidence>
<feature type="coiled-coil region" evidence="8">
    <location>
        <begin position="38"/>
        <end position="65"/>
    </location>
</feature>
<evidence type="ECO:0000256" key="8">
    <source>
        <dbReference type="SAM" id="Coils"/>
    </source>
</evidence>
<keyword evidence="3" id="KW-0963">Cytoplasm</keyword>
<evidence type="ECO:0000256" key="5">
    <source>
        <dbReference type="ARBA" id="ARBA00022679"/>
    </source>
</evidence>
<dbReference type="GO" id="GO:0016301">
    <property type="term" value="F:kinase activity"/>
    <property type="evidence" value="ECO:0007669"/>
    <property type="project" value="UniProtKB-KW"/>
</dbReference>
<organism evidence="10 11">
    <name type="scientific">Kineothrix alysoides</name>
    <dbReference type="NCBI Taxonomy" id="1469948"/>
    <lineage>
        <taxon>Bacteria</taxon>
        <taxon>Bacillati</taxon>
        <taxon>Bacillota</taxon>
        <taxon>Clostridia</taxon>
        <taxon>Lachnospirales</taxon>
        <taxon>Lachnospiraceae</taxon>
        <taxon>Kineothrix</taxon>
    </lineage>
</organism>
<keyword evidence="7" id="KW-0418">Kinase</keyword>
<evidence type="ECO:0000313" key="11">
    <source>
        <dbReference type="Proteomes" id="UP000295718"/>
    </source>
</evidence>
<dbReference type="AlphaFoldDB" id="A0A4R1R4G8"/>
<gene>
    <name evidence="10" type="ORF">EDD76_10244</name>
</gene>
<accession>A0A4R1R4G8</accession>
<name>A0A4R1R4G8_9FIRM</name>
<dbReference type="PROSITE" id="PS51096">
    <property type="entry name" value="PTS_EIIA_TYPE_4"/>
    <property type="match status" value="1"/>
</dbReference>
<evidence type="ECO:0000256" key="6">
    <source>
        <dbReference type="ARBA" id="ARBA00022683"/>
    </source>
</evidence>
<dbReference type="Gene3D" id="3.40.50.510">
    <property type="entry name" value="Phosphotransferase system, mannose-type IIA component"/>
    <property type="match status" value="1"/>
</dbReference>
<evidence type="ECO:0000256" key="1">
    <source>
        <dbReference type="ARBA" id="ARBA00004496"/>
    </source>
</evidence>
<dbReference type="GO" id="GO:0009401">
    <property type="term" value="P:phosphoenolpyruvate-dependent sugar phosphotransferase system"/>
    <property type="evidence" value="ECO:0007669"/>
    <property type="project" value="UniProtKB-KW"/>
</dbReference>
<comment type="subcellular location">
    <subcellularLocation>
        <location evidence="1">Cytoplasm</location>
    </subcellularLocation>
</comment>
<keyword evidence="11" id="KW-1185">Reference proteome</keyword>
<dbReference type="GO" id="GO:0016020">
    <property type="term" value="C:membrane"/>
    <property type="evidence" value="ECO:0007669"/>
    <property type="project" value="InterPro"/>
</dbReference>
<keyword evidence="5" id="KW-0808">Transferase</keyword>
<dbReference type="PANTHER" id="PTHR33799:SF1">
    <property type="entry name" value="PTS SYSTEM MANNOSE-SPECIFIC EIIAB COMPONENT-RELATED"/>
    <property type="match status" value="1"/>
</dbReference>
<dbReference type="Pfam" id="PF03610">
    <property type="entry name" value="EIIA-man"/>
    <property type="match status" value="1"/>
</dbReference>
<keyword evidence="6" id="KW-0598">Phosphotransferase system</keyword>
<dbReference type="PANTHER" id="PTHR33799">
    <property type="entry name" value="PTS PERMEASE-RELATED-RELATED"/>
    <property type="match status" value="1"/>
</dbReference>
<reference evidence="10 11" key="1">
    <citation type="submission" date="2019-03" db="EMBL/GenBank/DDBJ databases">
        <title>Genomic Encyclopedia of Type Strains, Phase IV (KMG-IV): sequencing the most valuable type-strain genomes for metagenomic binning, comparative biology and taxonomic classification.</title>
        <authorList>
            <person name="Goeker M."/>
        </authorList>
    </citation>
    <scope>NUCLEOTIDE SEQUENCE [LARGE SCALE GENOMIC DNA]</scope>
    <source>
        <strain evidence="10 11">DSM 100556</strain>
    </source>
</reference>
<sequence length="136" mass="15627">MVEVIVVSHGSYAKSLVESSELIMGQQEQVHAFGFFLGENVEELREKVEQKIKEIREEDQNKEILILTDMRSGSPFNAVTLLMQNYHFYHIAGINLPIFLEILGTREFQKAQELKDMAMSIGRDTIVDVNKMMEGY</sequence>
<dbReference type="SUPFAM" id="SSF53062">
    <property type="entry name" value="PTS system fructose IIA component-like"/>
    <property type="match status" value="1"/>
</dbReference>
<dbReference type="RefSeq" id="WP_031388869.1">
    <property type="nucleotide sequence ID" value="NZ_JPNB01000001.1"/>
</dbReference>
<dbReference type="InterPro" id="IPR004701">
    <property type="entry name" value="PTS_EIIA_man-typ"/>
</dbReference>
<feature type="domain" description="PTS EIIA type-4" evidence="9">
    <location>
        <begin position="1"/>
        <end position="126"/>
    </location>
</feature>
<dbReference type="InterPro" id="IPR033887">
    <property type="entry name" value="PTS_IIA_man"/>
</dbReference>
<comment type="caution">
    <text evidence="10">The sequence shown here is derived from an EMBL/GenBank/DDBJ whole genome shotgun (WGS) entry which is preliminary data.</text>
</comment>
<dbReference type="STRING" id="1469948.GCA_000732725_00082"/>
<dbReference type="EMBL" id="SLUO01000002">
    <property type="protein sequence ID" value="TCL60349.1"/>
    <property type="molecule type" value="Genomic_DNA"/>
</dbReference>
<dbReference type="OrthoDB" id="9799827at2"/>